<sequence>MDNPHVFVDSTSPEILFNGTQWELDTSNNSRNAFGGSQYVCHTDRTGDGVPSFKFNFTGMGLELYGTLDRSLTMRSFMDRTVYTPPDATGGAPSGRKGVKIFDLGVLPGPHTVLLEPQAGQLIVDYLIYTPVANTKFDGRQLIYDDTNPSFNFSGPWTPAENFDLSALPFNDTYTSTGQAGSSFAIDFVGNSISVYGAFNPSPGVVSATFSVDGSAPSPVQLLNRTTSSDDWAMHQLFFQHNFTEVSETPHILNVTVVNASDSQPFFLDYVITTGNPHTKLSVRQFKKQGAELKSTGLKIGLIILGIAIALFLCKPGAVVSSKFTHNNGYNAVETVEPLTAREQLWATRALKAEALLSAQQTHHRELKSMSYTQEVKRTRELENLMQQHKEKHAYLEKLVCSF</sequence>
<dbReference type="EMBL" id="SDEE01000221">
    <property type="protein sequence ID" value="RXW19091.1"/>
    <property type="molecule type" value="Genomic_DNA"/>
</dbReference>
<keyword evidence="2" id="KW-1133">Transmembrane helix</keyword>
<organism evidence="3 4">
    <name type="scientific">Candolleomyces aberdarensis</name>
    <dbReference type="NCBI Taxonomy" id="2316362"/>
    <lineage>
        <taxon>Eukaryota</taxon>
        <taxon>Fungi</taxon>
        <taxon>Dikarya</taxon>
        <taxon>Basidiomycota</taxon>
        <taxon>Agaricomycotina</taxon>
        <taxon>Agaricomycetes</taxon>
        <taxon>Agaricomycetidae</taxon>
        <taxon>Agaricales</taxon>
        <taxon>Agaricineae</taxon>
        <taxon>Psathyrellaceae</taxon>
        <taxon>Candolleomyces</taxon>
    </lineage>
</organism>
<dbReference type="Proteomes" id="UP000290288">
    <property type="component" value="Unassembled WGS sequence"/>
</dbReference>
<dbReference type="STRING" id="2316362.A0A4Q2DJ31"/>
<evidence type="ECO:0000256" key="1">
    <source>
        <dbReference type="SAM" id="Coils"/>
    </source>
</evidence>
<comment type="caution">
    <text evidence="3">The sequence shown here is derived from an EMBL/GenBank/DDBJ whole genome shotgun (WGS) entry which is preliminary data.</text>
</comment>
<reference evidence="3 4" key="1">
    <citation type="submission" date="2019-01" db="EMBL/GenBank/DDBJ databases">
        <title>Draft genome sequence of Psathyrella aberdarensis IHI B618.</title>
        <authorList>
            <person name="Buettner E."/>
            <person name="Kellner H."/>
        </authorList>
    </citation>
    <scope>NUCLEOTIDE SEQUENCE [LARGE SCALE GENOMIC DNA]</scope>
    <source>
        <strain evidence="3 4">IHI B618</strain>
    </source>
</reference>
<keyword evidence="2" id="KW-0812">Transmembrane</keyword>
<feature type="transmembrane region" description="Helical" evidence="2">
    <location>
        <begin position="296"/>
        <end position="314"/>
    </location>
</feature>
<dbReference type="Gene3D" id="2.60.120.260">
    <property type="entry name" value="Galactose-binding domain-like"/>
    <property type="match status" value="1"/>
</dbReference>
<feature type="coiled-coil region" evidence="1">
    <location>
        <begin position="372"/>
        <end position="399"/>
    </location>
</feature>
<accession>A0A4Q2DJ31</accession>
<keyword evidence="4" id="KW-1185">Reference proteome</keyword>
<evidence type="ECO:0000313" key="3">
    <source>
        <dbReference type="EMBL" id="RXW19091.1"/>
    </source>
</evidence>
<dbReference type="OrthoDB" id="2927144at2759"/>
<evidence type="ECO:0000313" key="4">
    <source>
        <dbReference type="Proteomes" id="UP000290288"/>
    </source>
</evidence>
<gene>
    <name evidence="3" type="ORF">EST38_g6758</name>
</gene>
<dbReference type="AlphaFoldDB" id="A0A4Q2DJ31"/>
<proteinExistence type="predicted"/>
<protein>
    <submittedName>
        <fullName evidence="3">Uncharacterized protein</fullName>
    </submittedName>
</protein>
<keyword evidence="1" id="KW-0175">Coiled coil</keyword>
<name>A0A4Q2DJ31_9AGAR</name>
<evidence type="ECO:0000256" key="2">
    <source>
        <dbReference type="SAM" id="Phobius"/>
    </source>
</evidence>
<keyword evidence="2" id="KW-0472">Membrane</keyword>